<dbReference type="InterPro" id="IPR025657">
    <property type="entry name" value="RadC_JAB"/>
</dbReference>
<dbReference type="PANTHER" id="PTHR30471:SF3">
    <property type="entry name" value="UPF0758 PROTEIN YEES-RELATED"/>
    <property type="match status" value="1"/>
</dbReference>
<dbReference type="InterPro" id="IPR020891">
    <property type="entry name" value="UPF0758_CS"/>
</dbReference>
<dbReference type="OrthoDB" id="9804482at2"/>
<keyword evidence="8" id="KW-1185">Reference proteome</keyword>
<dbReference type="Proteomes" id="UP000264492">
    <property type="component" value="Unassembled WGS sequence"/>
</dbReference>
<dbReference type="PANTHER" id="PTHR30471">
    <property type="entry name" value="DNA REPAIR PROTEIN RADC"/>
    <property type="match status" value="1"/>
</dbReference>
<keyword evidence="5" id="KW-0482">Metalloprotease</keyword>
<dbReference type="PROSITE" id="PS01302">
    <property type="entry name" value="UPF0758"/>
    <property type="match status" value="1"/>
</dbReference>
<dbReference type="GO" id="GO:0008237">
    <property type="term" value="F:metallopeptidase activity"/>
    <property type="evidence" value="ECO:0007669"/>
    <property type="project" value="UniProtKB-KW"/>
</dbReference>
<comment type="caution">
    <text evidence="7">The sequence shown here is derived from an EMBL/GenBank/DDBJ whole genome shotgun (WGS) entry which is preliminary data.</text>
</comment>
<dbReference type="GO" id="GO:0046872">
    <property type="term" value="F:metal ion binding"/>
    <property type="evidence" value="ECO:0007669"/>
    <property type="project" value="UniProtKB-KW"/>
</dbReference>
<evidence type="ECO:0000313" key="8">
    <source>
        <dbReference type="Proteomes" id="UP000264492"/>
    </source>
</evidence>
<accession>A0A371K0N8</accession>
<dbReference type="CDD" id="cd08071">
    <property type="entry name" value="MPN_DUF2466"/>
    <property type="match status" value="1"/>
</dbReference>
<sequence>MPARSGLRVSPAVRAAPSEGAVRAREDRTIGQALRILEQRVRVPGPSMSDVATCGAFFRLRLGSEGREHFEAAFLNTRHQLIAVERLFSGTLDGAEVHPRVVVQRALALNAAAVLLAHNHPSGNPEPSAADRALTARLKAALGLVEVRLLDHFVVTAGEAASMAARGWV</sequence>
<evidence type="ECO:0000256" key="3">
    <source>
        <dbReference type="ARBA" id="ARBA00022801"/>
    </source>
</evidence>
<dbReference type="Gene3D" id="3.40.140.10">
    <property type="entry name" value="Cytidine Deaminase, domain 2"/>
    <property type="match status" value="1"/>
</dbReference>
<reference evidence="7 8" key="1">
    <citation type="submission" date="2018-08" db="EMBL/GenBank/DDBJ databases">
        <title>Lysobacter sp. zong2l5, whole genome shotgun sequence.</title>
        <authorList>
            <person name="Zhang X."/>
            <person name="Feng G."/>
            <person name="Zhu H."/>
        </authorList>
    </citation>
    <scope>NUCLEOTIDE SEQUENCE [LARGE SCALE GENOMIC DNA]</scope>
    <source>
        <strain evidence="8">zong2l5</strain>
    </source>
</reference>
<keyword evidence="3" id="KW-0378">Hydrolase</keyword>
<keyword evidence="1" id="KW-0645">Protease</keyword>
<proteinExistence type="predicted"/>
<dbReference type="AlphaFoldDB" id="A0A371K0N8"/>
<keyword evidence="4" id="KW-0862">Zinc</keyword>
<dbReference type="PROSITE" id="PS50249">
    <property type="entry name" value="MPN"/>
    <property type="match status" value="1"/>
</dbReference>
<keyword evidence="2" id="KW-0479">Metal-binding</keyword>
<feature type="domain" description="MPN" evidence="6">
    <location>
        <begin position="46"/>
        <end position="169"/>
    </location>
</feature>
<name>A0A371K0N8_9GAMM</name>
<evidence type="ECO:0000256" key="1">
    <source>
        <dbReference type="ARBA" id="ARBA00022670"/>
    </source>
</evidence>
<protein>
    <recommendedName>
        <fullName evidence="6">MPN domain-containing protein</fullName>
    </recommendedName>
</protein>
<evidence type="ECO:0000259" key="6">
    <source>
        <dbReference type="PROSITE" id="PS50249"/>
    </source>
</evidence>
<dbReference type="EMBL" id="QTSU01000002">
    <property type="protein sequence ID" value="RDZ27475.1"/>
    <property type="molecule type" value="Genomic_DNA"/>
</dbReference>
<dbReference type="InterPro" id="IPR001405">
    <property type="entry name" value="UPF0758"/>
</dbReference>
<evidence type="ECO:0000256" key="4">
    <source>
        <dbReference type="ARBA" id="ARBA00022833"/>
    </source>
</evidence>
<evidence type="ECO:0000256" key="5">
    <source>
        <dbReference type="ARBA" id="ARBA00023049"/>
    </source>
</evidence>
<organism evidence="7 8">
    <name type="scientific">Lysobacter silvisoli</name>
    <dbReference type="NCBI Taxonomy" id="2293254"/>
    <lineage>
        <taxon>Bacteria</taxon>
        <taxon>Pseudomonadati</taxon>
        <taxon>Pseudomonadota</taxon>
        <taxon>Gammaproteobacteria</taxon>
        <taxon>Lysobacterales</taxon>
        <taxon>Lysobacteraceae</taxon>
        <taxon>Lysobacter</taxon>
    </lineage>
</organism>
<evidence type="ECO:0000256" key="2">
    <source>
        <dbReference type="ARBA" id="ARBA00022723"/>
    </source>
</evidence>
<evidence type="ECO:0000313" key="7">
    <source>
        <dbReference type="EMBL" id="RDZ27475.1"/>
    </source>
</evidence>
<dbReference type="GO" id="GO:0006508">
    <property type="term" value="P:proteolysis"/>
    <property type="evidence" value="ECO:0007669"/>
    <property type="project" value="UniProtKB-KW"/>
</dbReference>
<dbReference type="InterPro" id="IPR037518">
    <property type="entry name" value="MPN"/>
</dbReference>
<dbReference type="Pfam" id="PF04002">
    <property type="entry name" value="RadC"/>
    <property type="match status" value="1"/>
</dbReference>
<gene>
    <name evidence="7" type="ORF">DX914_14715</name>
</gene>